<keyword evidence="6 8" id="KW-0408">Iron</keyword>
<evidence type="ECO:0000256" key="6">
    <source>
        <dbReference type="ARBA" id="ARBA00023004"/>
    </source>
</evidence>
<feature type="transmembrane region" description="Helical" evidence="9">
    <location>
        <begin position="42"/>
        <end position="63"/>
    </location>
</feature>
<dbReference type="AlphaFoldDB" id="A0A2W1BMI7"/>
<dbReference type="Proteomes" id="UP000249218">
    <property type="component" value="Unassembled WGS sequence"/>
</dbReference>
<dbReference type="OrthoDB" id="588261at2759"/>
<keyword evidence="4 8" id="KW-0479">Metal-binding</keyword>
<evidence type="ECO:0000256" key="4">
    <source>
        <dbReference type="ARBA" id="ARBA00022723"/>
    </source>
</evidence>
<evidence type="ECO:0000256" key="5">
    <source>
        <dbReference type="ARBA" id="ARBA00022989"/>
    </source>
</evidence>
<evidence type="ECO:0000313" key="11">
    <source>
        <dbReference type="Proteomes" id="UP000249218"/>
    </source>
</evidence>
<reference evidence="10 11" key="1">
    <citation type="journal article" date="2017" name="BMC Biol.">
        <title>Genomic innovations, transcriptional plasticity and gene loss underlying the evolution and divergence of two highly polyphagous and invasive Helicoverpa pest species.</title>
        <authorList>
            <person name="Pearce S.L."/>
            <person name="Clarke D.F."/>
            <person name="East P.D."/>
            <person name="Elfekih S."/>
            <person name="Gordon K.H."/>
            <person name="Jermiin L.S."/>
            <person name="McGaughran A."/>
            <person name="Oakeshott J.G."/>
            <person name="Papanikolaou A."/>
            <person name="Perera O.P."/>
            <person name="Rane R.V."/>
            <person name="Richards S."/>
            <person name="Tay W.T."/>
            <person name="Walsh T.K."/>
            <person name="Anderson A."/>
            <person name="Anderson C.J."/>
            <person name="Asgari S."/>
            <person name="Board P.G."/>
            <person name="Bretschneider A."/>
            <person name="Campbell P.M."/>
            <person name="Chertemps T."/>
            <person name="Christeller J.T."/>
            <person name="Coppin C.W."/>
            <person name="Downes S.J."/>
            <person name="Duan G."/>
            <person name="Farnsworth C.A."/>
            <person name="Good R.T."/>
            <person name="Han L.B."/>
            <person name="Han Y.C."/>
            <person name="Hatje K."/>
            <person name="Horne I."/>
            <person name="Huang Y.P."/>
            <person name="Hughes D.S."/>
            <person name="Jacquin-Joly E."/>
            <person name="James W."/>
            <person name="Jhangiani S."/>
            <person name="Kollmar M."/>
            <person name="Kuwar S.S."/>
            <person name="Li S."/>
            <person name="Liu N.Y."/>
            <person name="Maibeche M.T."/>
            <person name="Miller J.R."/>
            <person name="Montagne N."/>
            <person name="Perry T."/>
            <person name="Qu J."/>
            <person name="Song S.V."/>
            <person name="Sutton G.G."/>
            <person name="Vogel H."/>
            <person name="Walenz B.P."/>
            <person name="Xu W."/>
            <person name="Zhang H.J."/>
            <person name="Zou Z."/>
            <person name="Batterham P."/>
            <person name="Edwards O.R."/>
            <person name="Feyereisen R."/>
            <person name="Gibbs R.A."/>
            <person name="Heckel D.G."/>
            <person name="McGrath A."/>
            <person name="Robin C."/>
            <person name="Scherer S.E."/>
            <person name="Worley K.C."/>
            <person name="Wu Y.D."/>
        </authorList>
    </citation>
    <scope>NUCLEOTIDE SEQUENCE [LARGE SCALE GENOMIC DNA]</scope>
    <source>
        <strain evidence="10">Harm_GR_Male_#8</strain>
        <tissue evidence="10">Whole organism</tissue>
    </source>
</reference>
<dbReference type="GO" id="GO:0046872">
    <property type="term" value="F:metal ion binding"/>
    <property type="evidence" value="ECO:0007669"/>
    <property type="project" value="UniProtKB-KW"/>
</dbReference>
<dbReference type="InterPro" id="IPR034804">
    <property type="entry name" value="SQR/QFR_C/D"/>
</dbReference>
<evidence type="ECO:0000313" key="10">
    <source>
        <dbReference type="EMBL" id="PZC74086.1"/>
    </source>
</evidence>
<keyword evidence="3 9" id="KW-0812">Transmembrane</keyword>
<accession>A0A2W1BMI7</accession>
<evidence type="ECO:0000256" key="9">
    <source>
        <dbReference type="SAM" id="Phobius"/>
    </source>
</evidence>
<protein>
    <submittedName>
        <fullName evidence="10">Uncharacterized protein</fullName>
    </submittedName>
</protein>
<dbReference type="PIRSF" id="PIRSF000178">
    <property type="entry name" value="SDH_cyt_b560"/>
    <property type="match status" value="1"/>
</dbReference>
<dbReference type="Pfam" id="PF01127">
    <property type="entry name" value="Sdh_cyt"/>
    <property type="match status" value="1"/>
</dbReference>
<dbReference type="EMBL" id="KZ150069">
    <property type="protein sequence ID" value="PZC74086.1"/>
    <property type="molecule type" value="Genomic_DNA"/>
</dbReference>
<evidence type="ECO:0000256" key="7">
    <source>
        <dbReference type="ARBA" id="ARBA00023136"/>
    </source>
</evidence>
<keyword evidence="5 9" id="KW-1133">Transmembrane helix</keyword>
<evidence type="ECO:0000256" key="2">
    <source>
        <dbReference type="ARBA" id="ARBA00022617"/>
    </source>
</evidence>
<dbReference type="GO" id="GO:0009055">
    <property type="term" value="F:electron transfer activity"/>
    <property type="evidence" value="ECO:0007669"/>
    <property type="project" value="InterPro"/>
</dbReference>
<feature type="binding site" description="axial binding residue" evidence="8">
    <location>
        <position position="61"/>
    </location>
    <ligand>
        <name>heme</name>
        <dbReference type="ChEBI" id="CHEBI:30413"/>
        <note>ligand shared with second transmembrane subunit</note>
    </ligand>
    <ligandPart>
        <name>Fe</name>
        <dbReference type="ChEBI" id="CHEBI:18248"/>
    </ligandPart>
</feature>
<evidence type="ECO:0000256" key="1">
    <source>
        <dbReference type="ARBA" id="ARBA00004370"/>
    </source>
</evidence>
<dbReference type="InterPro" id="IPR014314">
    <property type="entry name" value="Succ_DH_cytb556"/>
</dbReference>
<dbReference type="SUPFAM" id="SSF81343">
    <property type="entry name" value="Fumarate reductase respiratory complex transmembrane subunits"/>
    <property type="match status" value="1"/>
</dbReference>
<sequence>MNVIAYLLCAIVTFYALGLAWGSLFLSNGIETYVSVIQSLNLGAMMVFILKILLGAPFAFHYFNAFRYVIWNTARWLDLKKVYETSKQSMAAAAVMTLLFAII</sequence>
<name>A0A2W1BMI7_HELAM</name>
<proteinExistence type="predicted"/>
<dbReference type="GO" id="GO:0006099">
    <property type="term" value="P:tricarboxylic acid cycle"/>
    <property type="evidence" value="ECO:0007669"/>
    <property type="project" value="InterPro"/>
</dbReference>
<comment type="subcellular location">
    <subcellularLocation>
        <location evidence="1">Membrane</location>
    </subcellularLocation>
</comment>
<comment type="cofactor">
    <cofactor evidence="8">
        <name>heme</name>
        <dbReference type="ChEBI" id="CHEBI:30413"/>
    </cofactor>
    <text evidence="8">The heme is bound between the two transmembrane subunits.</text>
</comment>
<gene>
    <name evidence="10" type="primary">HaOG208378</name>
    <name evidence="10" type="ORF">B5X24_HaOG208378</name>
</gene>
<evidence type="ECO:0000256" key="8">
    <source>
        <dbReference type="PIRSR" id="PIRSR000178-1"/>
    </source>
</evidence>
<keyword evidence="2 8" id="KW-0349">Heme</keyword>
<dbReference type="InterPro" id="IPR000701">
    <property type="entry name" value="SuccDH_FuR_B_TM-su"/>
</dbReference>
<dbReference type="GO" id="GO:0016020">
    <property type="term" value="C:membrane"/>
    <property type="evidence" value="ECO:0007669"/>
    <property type="project" value="UniProtKB-SubCell"/>
</dbReference>
<dbReference type="Gene3D" id="1.20.1300.10">
    <property type="entry name" value="Fumarate reductase/succinate dehydrogenase, transmembrane subunit"/>
    <property type="match status" value="1"/>
</dbReference>
<evidence type="ECO:0000256" key="3">
    <source>
        <dbReference type="ARBA" id="ARBA00022692"/>
    </source>
</evidence>
<keyword evidence="11" id="KW-1185">Reference proteome</keyword>
<keyword evidence="7 9" id="KW-0472">Membrane</keyword>
<organism evidence="10 11">
    <name type="scientific">Helicoverpa armigera</name>
    <name type="common">Cotton bollworm</name>
    <name type="synonym">Heliothis armigera</name>
    <dbReference type="NCBI Taxonomy" id="29058"/>
    <lineage>
        <taxon>Eukaryota</taxon>
        <taxon>Metazoa</taxon>
        <taxon>Ecdysozoa</taxon>
        <taxon>Arthropoda</taxon>
        <taxon>Hexapoda</taxon>
        <taxon>Insecta</taxon>
        <taxon>Pterygota</taxon>
        <taxon>Neoptera</taxon>
        <taxon>Endopterygota</taxon>
        <taxon>Lepidoptera</taxon>
        <taxon>Glossata</taxon>
        <taxon>Ditrysia</taxon>
        <taxon>Noctuoidea</taxon>
        <taxon>Noctuidae</taxon>
        <taxon>Heliothinae</taxon>
        <taxon>Helicoverpa</taxon>
    </lineage>
</organism>